<dbReference type="EMBL" id="FNAG01000017">
    <property type="protein sequence ID" value="SDE08253.1"/>
    <property type="molecule type" value="Genomic_DNA"/>
</dbReference>
<protein>
    <submittedName>
        <fullName evidence="2">Putative transposase</fullName>
    </submittedName>
</protein>
<feature type="region of interest" description="Disordered" evidence="1">
    <location>
        <begin position="23"/>
        <end position="50"/>
    </location>
</feature>
<evidence type="ECO:0000256" key="1">
    <source>
        <dbReference type="SAM" id="MobiDB-lite"/>
    </source>
</evidence>
<sequence>MHSDDHLLRCYCSIEVNPVRARRVSQAGEHAGSSDAANAQGAIDPRVSPHPRSLALHAEDMASHRLYREWVQSAITPNEVAPDEVDEIRQRLEYRHAFETVRLRRRIQFRIATRFLRASAKTS</sequence>
<reference evidence="2 3" key="1">
    <citation type="submission" date="2016-10" db="EMBL/GenBank/DDBJ databases">
        <authorList>
            <person name="de Groot N.N."/>
        </authorList>
    </citation>
    <scope>NUCLEOTIDE SEQUENCE [LARGE SCALE GENOMIC DNA]</scope>
    <source>
        <strain evidence="2 3">DSM 16957</strain>
    </source>
</reference>
<dbReference type="AlphaFoldDB" id="A0A1G7A0U6"/>
<organism evidence="2 3">
    <name type="scientific">Aquimonas voraii</name>
    <dbReference type="NCBI Taxonomy" id="265719"/>
    <lineage>
        <taxon>Bacteria</taxon>
        <taxon>Pseudomonadati</taxon>
        <taxon>Pseudomonadota</taxon>
        <taxon>Gammaproteobacteria</taxon>
        <taxon>Lysobacterales</taxon>
        <taxon>Lysobacteraceae</taxon>
        <taxon>Aquimonas</taxon>
    </lineage>
</organism>
<accession>A0A1G7A0U6</accession>
<gene>
    <name evidence="2" type="ORF">SAMN04488509_11741</name>
</gene>
<proteinExistence type="predicted"/>
<keyword evidence="3" id="KW-1185">Reference proteome</keyword>
<dbReference type="Proteomes" id="UP000199603">
    <property type="component" value="Unassembled WGS sequence"/>
</dbReference>
<name>A0A1G7A0U6_9GAMM</name>
<evidence type="ECO:0000313" key="2">
    <source>
        <dbReference type="EMBL" id="SDE08253.1"/>
    </source>
</evidence>
<evidence type="ECO:0000313" key="3">
    <source>
        <dbReference type="Proteomes" id="UP000199603"/>
    </source>
</evidence>